<comment type="caution">
    <text evidence="9">The sequence shown here is derived from an EMBL/GenBank/DDBJ whole genome shotgun (WGS) entry which is preliminary data.</text>
</comment>
<keyword evidence="6 7" id="KW-0472">Membrane</keyword>
<evidence type="ECO:0000256" key="2">
    <source>
        <dbReference type="ARBA" id="ARBA00010992"/>
    </source>
</evidence>
<dbReference type="InterPro" id="IPR050360">
    <property type="entry name" value="MFS_Sugar_Transporters"/>
</dbReference>
<evidence type="ECO:0000256" key="6">
    <source>
        <dbReference type="ARBA" id="ARBA00023136"/>
    </source>
</evidence>
<dbReference type="FunFam" id="1.20.1250.20:FF:000134">
    <property type="entry name" value="MFS sugar transporter protein"/>
    <property type="match status" value="1"/>
</dbReference>
<evidence type="ECO:0000313" key="10">
    <source>
        <dbReference type="Proteomes" id="UP001213799"/>
    </source>
</evidence>
<dbReference type="Gene3D" id="1.20.1250.20">
    <property type="entry name" value="MFS general substrate transporter like domains"/>
    <property type="match status" value="1"/>
</dbReference>
<feature type="transmembrane region" description="Helical" evidence="7">
    <location>
        <begin position="76"/>
        <end position="96"/>
    </location>
</feature>
<evidence type="ECO:0000256" key="4">
    <source>
        <dbReference type="ARBA" id="ARBA00022692"/>
    </source>
</evidence>
<evidence type="ECO:0000259" key="8">
    <source>
        <dbReference type="PROSITE" id="PS50850"/>
    </source>
</evidence>
<evidence type="ECO:0000256" key="1">
    <source>
        <dbReference type="ARBA" id="ARBA00004141"/>
    </source>
</evidence>
<evidence type="ECO:0000256" key="5">
    <source>
        <dbReference type="ARBA" id="ARBA00022989"/>
    </source>
</evidence>
<dbReference type="PROSITE" id="PS50850">
    <property type="entry name" value="MFS"/>
    <property type="match status" value="1"/>
</dbReference>
<dbReference type="Pfam" id="PF00083">
    <property type="entry name" value="Sugar_tr"/>
    <property type="match status" value="1"/>
</dbReference>
<reference evidence="9" key="2">
    <citation type="submission" date="2023-01" db="EMBL/GenBank/DDBJ databases">
        <authorList>
            <person name="Petersen C."/>
        </authorList>
    </citation>
    <scope>NUCLEOTIDE SEQUENCE</scope>
    <source>
        <strain evidence="9">IBT 12815</strain>
    </source>
</reference>
<keyword evidence="4 7" id="KW-0812">Transmembrane</keyword>
<evidence type="ECO:0000256" key="3">
    <source>
        <dbReference type="ARBA" id="ARBA00022448"/>
    </source>
</evidence>
<dbReference type="EMBL" id="JAQJAE010000005">
    <property type="protein sequence ID" value="KAJ5593301.1"/>
    <property type="molecule type" value="Genomic_DNA"/>
</dbReference>
<keyword evidence="5 7" id="KW-1133">Transmembrane helix</keyword>
<evidence type="ECO:0000256" key="7">
    <source>
        <dbReference type="SAM" id="Phobius"/>
    </source>
</evidence>
<dbReference type="PROSITE" id="PS00216">
    <property type="entry name" value="SUGAR_TRANSPORT_1"/>
    <property type="match status" value="1"/>
</dbReference>
<feature type="transmembrane region" description="Helical" evidence="7">
    <location>
        <begin position="367"/>
        <end position="385"/>
    </location>
</feature>
<feature type="transmembrane region" description="Helical" evidence="7">
    <location>
        <begin position="20"/>
        <end position="39"/>
    </location>
</feature>
<feature type="transmembrane region" description="Helical" evidence="7">
    <location>
        <begin position="332"/>
        <end position="355"/>
    </location>
</feature>
<feature type="transmembrane region" description="Helical" evidence="7">
    <location>
        <begin position="273"/>
        <end position="290"/>
    </location>
</feature>
<dbReference type="SUPFAM" id="SSF103473">
    <property type="entry name" value="MFS general substrate transporter"/>
    <property type="match status" value="1"/>
</dbReference>
<dbReference type="Proteomes" id="UP001213799">
    <property type="component" value="Unassembled WGS sequence"/>
</dbReference>
<organism evidence="9 10">
    <name type="scientific">Penicillium hordei</name>
    <dbReference type="NCBI Taxonomy" id="40994"/>
    <lineage>
        <taxon>Eukaryota</taxon>
        <taxon>Fungi</taxon>
        <taxon>Dikarya</taxon>
        <taxon>Ascomycota</taxon>
        <taxon>Pezizomycotina</taxon>
        <taxon>Eurotiomycetes</taxon>
        <taxon>Eurotiomycetidae</taxon>
        <taxon>Eurotiales</taxon>
        <taxon>Aspergillaceae</taxon>
        <taxon>Penicillium</taxon>
    </lineage>
</organism>
<proteinExistence type="inferred from homology"/>
<keyword evidence="10" id="KW-1185">Reference proteome</keyword>
<dbReference type="PANTHER" id="PTHR48022">
    <property type="entry name" value="PLASTIDIC GLUCOSE TRANSPORTER 4"/>
    <property type="match status" value="1"/>
</dbReference>
<feature type="domain" description="Major facilitator superfamily (MFS) profile" evidence="8">
    <location>
        <begin position="1"/>
        <end position="420"/>
    </location>
</feature>
<dbReference type="GO" id="GO:0016020">
    <property type="term" value="C:membrane"/>
    <property type="evidence" value="ECO:0007669"/>
    <property type="project" value="UniProtKB-SubCell"/>
</dbReference>
<accession>A0AAD6DUJ3</accession>
<feature type="transmembrane region" description="Helical" evidence="7">
    <location>
        <begin position="51"/>
        <end position="70"/>
    </location>
</feature>
<gene>
    <name evidence="9" type="ORF">N7537_010205</name>
</gene>
<feature type="transmembrane region" description="Helical" evidence="7">
    <location>
        <begin position="231"/>
        <end position="253"/>
    </location>
</feature>
<comment type="subcellular location">
    <subcellularLocation>
        <location evidence="1">Membrane</location>
        <topology evidence="1">Multi-pass membrane protein</topology>
    </subcellularLocation>
</comment>
<evidence type="ECO:0000313" key="9">
    <source>
        <dbReference type="EMBL" id="KAJ5593301.1"/>
    </source>
</evidence>
<sequence length="459" mass="50813">MNGLQSLPQWQTFMDNPEGIKLGFINALQNIGSIVFLPIQAWSANRFGRKPTILVGYIFIILGAGLQAAAQNPNTFIYSRLLIGIASAWFQCAVVLVTEIAYPSHRSLVTAIYMCQYYAGSLLSAWVSFGMRNVQSSWAWRLPVLMQIVFPILALPGTLFVPESPRWLLSCGRVGEARSMLVRFHAGGDADSQLVAFEIEEISKGLAAERKARPEARWIDCVRTPGNRYRLFLSVSLGIFAQWNGGGVVSYYLTLILDTIGITSTTDQTLINGFLQLWNLIMSVVGACLVDRAGRRMLFITSTVIMLFSYIFITALSGSFTTTGTSAVGTAVIPFLFIYYAGYDIAFTPLLLAYPAEIWTTSLRAKGVAIAVISNYIALVFNQLINPIAFERISWKYYFVFLVVLIVVLVVVWKAYPETRGRSLEDIASIFDGEEAHVTGGDTKVTAESEHNGIIEHRS</sequence>
<keyword evidence="3" id="KW-0813">Transport</keyword>
<dbReference type="InterPro" id="IPR005828">
    <property type="entry name" value="MFS_sugar_transport-like"/>
</dbReference>
<feature type="transmembrane region" description="Helical" evidence="7">
    <location>
        <begin position="397"/>
        <end position="416"/>
    </location>
</feature>
<comment type="similarity">
    <text evidence="2">Belongs to the major facilitator superfamily. Sugar transporter (TC 2.A.1.1) family.</text>
</comment>
<dbReference type="AlphaFoldDB" id="A0AAD6DUJ3"/>
<dbReference type="InterPro" id="IPR020846">
    <property type="entry name" value="MFS_dom"/>
</dbReference>
<dbReference type="GO" id="GO:0005351">
    <property type="term" value="F:carbohydrate:proton symporter activity"/>
    <property type="evidence" value="ECO:0007669"/>
    <property type="project" value="TreeGrafter"/>
</dbReference>
<dbReference type="InterPro" id="IPR005829">
    <property type="entry name" value="Sugar_transporter_CS"/>
</dbReference>
<dbReference type="RefSeq" id="XP_056749927.1">
    <property type="nucleotide sequence ID" value="XM_056901259.1"/>
</dbReference>
<dbReference type="InterPro" id="IPR036259">
    <property type="entry name" value="MFS_trans_sf"/>
</dbReference>
<name>A0AAD6DUJ3_9EURO</name>
<dbReference type="GeneID" id="81591501"/>
<feature type="transmembrane region" description="Helical" evidence="7">
    <location>
        <begin position="108"/>
        <end position="127"/>
    </location>
</feature>
<reference evidence="9" key="1">
    <citation type="journal article" date="2023" name="IMA Fungus">
        <title>Comparative genomic study of the Penicillium genus elucidates a diverse pangenome and 15 lateral gene transfer events.</title>
        <authorList>
            <person name="Petersen C."/>
            <person name="Sorensen T."/>
            <person name="Nielsen M.R."/>
            <person name="Sondergaard T.E."/>
            <person name="Sorensen J.L."/>
            <person name="Fitzpatrick D.A."/>
            <person name="Frisvad J.C."/>
            <person name="Nielsen K.L."/>
        </authorList>
    </citation>
    <scope>NUCLEOTIDE SEQUENCE</scope>
    <source>
        <strain evidence="9">IBT 12815</strain>
    </source>
</reference>
<dbReference type="PANTHER" id="PTHR48022:SF3">
    <property type="entry name" value="HEXOSE TRANSPORTER PROTEIN (AFU_ORTHOLOGUE AFUA_8G04480)-RELATED"/>
    <property type="match status" value="1"/>
</dbReference>
<protein>
    <recommendedName>
        <fullName evidence="8">Major facilitator superfamily (MFS) profile domain-containing protein</fullName>
    </recommendedName>
</protein>
<feature type="transmembrane region" description="Helical" evidence="7">
    <location>
        <begin position="297"/>
        <end position="320"/>
    </location>
</feature>